<reference evidence="2 3" key="1">
    <citation type="journal article" date="2015" name="Genome Announc.">
        <title>Complete genome sequence of Martelella endophytica YC6887, which has antifungal activity associated with a halophyte.</title>
        <authorList>
            <person name="Khan A."/>
            <person name="Khan H."/>
            <person name="Chung E.J."/>
            <person name="Hossain M.T."/>
            <person name="Chung Y.R."/>
        </authorList>
    </citation>
    <scope>NUCLEOTIDE SEQUENCE [LARGE SCALE GENOMIC DNA]</scope>
    <source>
        <strain evidence="2">YC6887</strain>
    </source>
</reference>
<dbReference type="GO" id="GO:0006355">
    <property type="term" value="P:regulation of DNA-templated transcription"/>
    <property type="evidence" value="ECO:0007669"/>
    <property type="project" value="InterPro"/>
</dbReference>
<evidence type="ECO:0000259" key="1">
    <source>
        <dbReference type="SMART" id="SM00421"/>
    </source>
</evidence>
<protein>
    <recommendedName>
        <fullName evidence="1">HTH luxR-type domain-containing protein</fullName>
    </recommendedName>
</protein>
<proteinExistence type="predicted"/>
<dbReference type="HOGENOM" id="CLU_507883_0_0_5"/>
<dbReference type="STRING" id="1486262.TM49_01260"/>
<dbReference type="InterPro" id="IPR029058">
    <property type="entry name" value="AB_hydrolase_fold"/>
</dbReference>
<dbReference type="Gene3D" id="3.40.50.1820">
    <property type="entry name" value="alpha/beta hydrolase"/>
    <property type="match status" value="1"/>
</dbReference>
<name>A0A0D5LMS7_MAREN</name>
<keyword evidence="3" id="KW-1185">Reference proteome</keyword>
<dbReference type="RefSeq" id="WP_045679196.1">
    <property type="nucleotide sequence ID" value="NZ_CP010803.1"/>
</dbReference>
<evidence type="ECO:0000313" key="3">
    <source>
        <dbReference type="Proteomes" id="UP000032611"/>
    </source>
</evidence>
<dbReference type="EMBL" id="CP010803">
    <property type="protein sequence ID" value="AJY44618.1"/>
    <property type="molecule type" value="Genomic_DNA"/>
</dbReference>
<evidence type="ECO:0000313" key="2">
    <source>
        <dbReference type="EMBL" id="AJY44618.1"/>
    </source>
</evidence>
<dbReference type="KEGG" id="mey:TM49_01260"/>
<dbReference type="InterPro" id="IPR022742">
    <property type="entry name" value="Hydrolase_4"/>
</dbReference>
<dbReference type="GO" id="GO:0003677">
    <property type="term" value="F:DNA binding"/>
    <property type="evidence" value="ECO:0007669"/>
    <property type="project" value="InterPro"/>
</dbReference>
<dbReference type="PATRIC" id="fig|1486262.3.peg.260"/>
<dbReference type="OrthoDB" id="8107794at2"/>
<dbReference type="InterPro" id="IPR000792">
    <property type="entry name" value="Tscrpt_reg_LuxR_C"/>
</dbReference>
<dbReference type="SMART" id="SM00421">
    <property type="entry name" value="HTH_LUXR"/>
    <property type="match status" value="1"/>
</dbReference>
<dbReference type="AlphaFoldDB" id="A0A0D5LMS7"/>
<dbReference type="Proteomes" id="UP000032611">
    <property type="component" value="Chromosome"/>
</dbReference>
<dbReference type="SUPFAM" id="SSF53474">
    <property type="entry name" value="alpha/beta-Hydrolases"/>
    <property type="match status" value="1"/>
</dbReference>
<organism evidence="2 3">
    <name type="scientific">Martelella endophytica</name>
    <dbReference type="NCBI Taxonomy" id="1486262"/>
    <lineage>
        <taxon>Bacteria</taxon>
        <taxon>Pseudomonadati</taxon>
        <taxon>Pseudomonadota</taxon>
        <taxon>Alphaproteobacteria</taxon>
        <taxon>Hyphomicrobiales</taxon>
        <taxon>Aurantimonadaceae</taxon>
        <taxon>Martelella</taxon>
    </lineage>
</organism>
<dbReference type="InterPro" id="IPR050471">
    <property type="entry name" value="AB_hydrolase"/>
</dbReference>
<dbReference type="Pfam" id="PF12146">
    <property type="entry name" value="Hydrolase_4"/>
    <property type="match status" value="1"/>
</dbReference>
<accession>A0A0D5LMS7</accession>
<dbReference type="PANTHER" id="PTHR43433">
    <property type="entry name" value="HYDROLASE, ALPHA/BETA FOLD FAMILY PROTEIN"/>
    <property type="match status" value="1"/>
</dbReference>
<feature type="domain" description="HTH luxR-type" evidence="1">
    <location>
        <begin position="127"/>
        <end position="184"/>
    </location>
</feature>
<dbReference type="PANTHER" id="PTHR43433:SF5">
    <property type="entry name" value="AB HYDROLASE-1 DOMAIN-CONTAINING PROTEIN"/>
    <property type="match status" value="1"/>
</dbReference>
<gene>
    <name evidence="2" type="ORF">TM49_01260</name>
</gene>
<dbReference type="Gene3D" id="1.10.10.10">
    <property type="entry name" value="Winged helix-like DNA-binding domain superfamily/Winged helix DNA-binding domain"/>
    <property type="match status" value="1"/>
</dbReference>
<dbReference type="SUPFAM" id="SSF46894">
    <property type="entry name" value="C-terminal effector domain of the bipartite response regulators"/>
    <property type="match status" value="1"/>
</dbReference>
<sequence length="536" mass="58416">MHRLAEIPRLFKPSTLPQAWERDNVEVLAARRRIEIHQSFLTALPDFGLPGAILDTEGQKLVDIGDAETLPALFTLPPENDEGIAFAGTGRRLVILINLRRSWPGAPEGVGWLALMLDRAFIGKTTGATLTNSEYELLSCLLVGLELKEAAARLDASYDTKRKQLQIIFQKMEVTSQAALTRTVSIRLMSHFIESFGRRQHVPAEITLLRRQYGRDVLIHAVALENGTQLPVWEFGDRRGKPCLFFHPLLSPTVLSDDKIGLLRENGLRWLVVPRFFAPGTAEATADPLRALEDHADALADYVAHFVGAPVTCVATSAGVSWAVFFAKRYPTLVERLVIAAAPFPSSLAPETAGDSLQAALAGALRQRPGVLAALVRAFAPIARSQKLAFRAYRHAYRNAPADLRTIASYAEHGHALEWLKLIADRASASVVTDLAVNHRDWLADAADLSLPITLLQGEEDTMCPPAIMRHVAAGLPTARLKVVPDAGHHLAVSHFSLLANVLKSPENAIAPNTLDETFSTPVLAAAPEGRLPQSS</sequence>
<dbReference type="InterPro" id="IPR036388">
    <property type="entry name" value="WH-like_DNA-bd_sf"/>
</dbReference>
<dbReference type="InterPro" id="IPR016032">
    <property type="entry name" value="Sig_transdc_resp-reg_C-effctor"/>
</dbReference>